<keyword evidence="2" id="KW-0812">Transmembrane</keyword>
<feature type="compositionally biased region" description="Basic and acidic residues" evidence="1">
    <location>
        <begin position="1"/>
        <end position="17"/>
    </location>
</feature>
<organism evidence="3 4">
    <name type="scientific">Streptomyces lonarensis</name>
    <dbReference type="NCBI Taxonomy" id="700599"/>
    <lineage>
        <taxon>Bacteria</taxon>
        <taxon>Bacillati</taxon>
        <taxon>Actinomycetota</taxon>
        <taxon>Actinomycetes</taxon>
        <taxon>Kitasatosporales</taxon>
        <taxon>Streptomycetaceae</taxon>
        <taxon>Streptomyces</taxon>
    </lineage>
</organism>
<evidence type="ECO:0000256" key="1">
    <source>
        <dbReference type="SAM" id="MobiDB-lite"/>
    </source>
</evidence>
<sequence length="175" mass="17900">MAENATRREPVGREPGRGPRPAGRAALFLLLLWLALITFAAQAVVEGRTVADQVGSHTDGVRLAAVGVSLVVLPLVASGPASALVPRGADARPRGVAHRCRLLAVHVVVTLVALAVLTLLVALAVGGAALSELPAATAELLFGMEGAAALALLAAHALLSPAVWQPLRFARDART</sequence>
<proteinExistence type="predicted"/>
<dbReference type="EMBL" id="JAAVJD010000136">
    <property type="protein sequence ID" value="NJQ07161.1"/>
    <property type="molecule type" value="Genomic_DNA"/>
</dbReference>
<feature type="transmembrane region" description="Helical" evidence="2">
    <location>
        <begin position="61"/>
        <end position="81"/>
    </location>
</feature>
<feature type="transmembrane region" description="Helical" evidence="2">
    <location>
        <begin position="102"/>
        <end position="126"/>
    </location>
</feature>
<accession>A0A7X6D2T5</accession>
<dbReference type="Proteomes" id="UP000578686">
    <property type="component" value="Unassembled WGS sequence"/>
</dbReference>
<reference evidence="3 4" key="1">
    <citation type="submission" date="2020-03" db="EMBL/GenBank/DDBJ databases">
        <title>Draft genome of Streptomyces sp. ventii, isolated from the Axial Seamount in the Pacific Ocean, and resequencing of the two type strains Streptomyces lonarensis strain NCL 716 and Streptomyces bohaiensis strain 11A07.</title>
        <authorList>
            <person name="Loughran R.M."/>
            <person name="Pfannmuller K.M."/>
            <person name="Wasson B.J."/>
            <person name="Deadmond M.C."/>
            <person name="Paddock B.E."/>
            <person name="Koyack M.J."/>
            <person name="Gallegos D.A."/>
            <person name="Mitchell E.A."/>
            <person name="Ushijima B."/>
            <person name="Saw J.H."/>
            <person name="Mcphail K.L."/>
            <person name="Videau P."/>
        </authorList>
    </citation>
    <scope>NUCLEOTIDE SEQUENCE [LARGE SCALE GENOMIC DNA]</scope>
    <source>
        <strain evidence="3 4">NCL716</strain>
    </source>
</reference>
<feature type="transmembrane region" description="Helical" evidence="2">
    <location>
        <begin position="21"/>
        <end position="41"/>
    </location>
</feature>
<evidence type="ECO:0000313" key="4">
    <source>
        <dbReference type="Proteomes" id="UP000578686"/>
    </source>
</evidence>
<evidence type="ECO:0000256" key="2">
    <source>
        <dbReference type="SAM" id="Phobius"/>
    </source>
</evidence>
<evidence type="ECO:0000313" key="3">
    <source>
        <dbReference type="EMBL" id="NJQ07161.1"/>
    </source>
</evidence>
<name>A0A7X6D2T5_9ACTN</name>
<comment type="caution">
    <text evidence="3">The sequence shown here is derived from an EMBL/GenBank/DDBJ whole genome shotgun (WGS) entry which is preliminary data.</text>
</comment>
<keyword evidence="2" id="KW-0472">Membrane</keyword>
<protein>
    <submittedName>
        <fullName evidence="3">Uncharacterized protein</fullName>
    </submittedName>
</protein>
<dbReference type="AlphaFoldDB" id="A0A7X6D2T5"/>
<dbReference type="RefSeq" id="WP_167971931.1">
    <property type="nucleotide sequence ID" value="NZ_BHZG01000036.1"/>
</dbReference>
<keyword evidence="2" id="KW-1133">Transmembrane helix</keyword>
<feature type="region of interest" description="Disordered" evidence="1">
    <location>
        <begin position="1"/>
        <end position="20"/>
    </location>
</feature>
<feature type="transmembrane region" description="Helical" evidence="2">
    <location>
        <begin position="146"/>
        <end position="164"/>
    </location>
</feature>
<keyword evidence="4" id="KW-1185">Reference proteome</keyword>
<gene>
    <name evidence="3" type="ORF">HCN56_16610</name>
</gene>